<gene>
    <name evidence="2" type="ORF">WMG39_11475</name>
</gene>
<protein>
    <submittedName>
        <fullName evidence="2">WbuC family cupin fold metalloprotein</fullName>
    </submittedName>
</protein>
<dbReference type="RefSeq" id="WP_340521682.1">
    <property type="nucleotide sequence ID" value="NZ_JBBLXS010000121.1"/>
</dbReference>
<feature type="domain" description="Cupin fold metalloprotein WbuC cupin" evidence="1">
    <location>
        <begin position="10"/>
        <end position="95"/>
    </location>
</feature>
<accession>A0ABU8YM07</accession>
<dbReference type="InterPro" id="IPR027565">
    <property type="entry name" value="Cupin_WbuC"/>
</dbReference>
<organism evidence="2 3">
    <name type="scientific">Microcoleus anatoxicus PTRS2</name>
    <dbReference type="NCBI Taxonomy" id="2705321"/>
    <lineage>
        <taxon>Bacteria</taxon>
        <taxon>Bacillati</taxon>
        <taxon>Cyanobacteriota</taxon>
        <taxon>Cyanophyceae</taxon>
        <taxon>Oscillatoriophycideae</taxon>
        <taxon>Oscillatoriales</taxon>
        <taxon>Microcoleaceae</taxon>
        <taxon>Microcoleus</taxon>
        <taxon>Microcoleus anatoxicus</taxon>
    </lineage>
</organism>
<dbReference type="InterPro" id="IPR014710">
    <property type="entry name" value="RmlC-like_jellyroll"/>
</dbReference>
<dbReference type="Proteomes" id="UP001384579">
    <property type="component" value="Unassembled WGS sequence"/>
</dbReference>
<dbReference type="CDD" id="cd07005">
    <property type="entry name" value="cupin_WbuC-like"/>
    <property type="match status" value="1"/>
</dbReference>
<sequence length="165" mass="18450">MVQSPPIKLLTQELLDEVAANSRHSPRQRQNYNFHDLSEKVQRFVNVLQPGTYVRPHRHLRPPAVNGFEFFVVLQGELGMIIFNDQGKIIDSFRLSAAGPTRAVELPEGTVHTLVALAENTAILELKEGPYDLGSDKDFLTDFPPEGTAAARELVAIWEAEFKSV</sequence>
<keyword evidence="3" id="KW-1185">Reference proteome</keyword>
<evidence type="ECO:0000313" key="2">
    <source>
        <dbReference type="EMBL" id="MEK0185460.1"/>
    </source>
</evidence>
<dbReference type="SUPFAM" id="SSF51182">
    <property type="entry name" value="RmlC-like cupins"/>
    <property type="match status" value="1"/>
</dbReference>
<dbReference type="Gene3D" id="2.60.120.10">
    <property type="entry name" value="Jelly Rolls"/>
    <property type="match status" value="1"/>
</dbReference>
<reference evidence="2 3" key="1">
    <citation type="journal article" date="2020" name="Harmful Algae">
        <title>Molecular and morphological characterization of a novel dihydroanatoxin-a producing Microcoleus species (cyanobacteria) from the Russian River, California, USA.</title>
        <authorList>
            <person name="Conklin K.Y."/>
            <person name="Stancheva R."/>
            <person name="Otten T.G."/>
            <person name="Fadness R."/>
            <person name="Boyer G.L."/>
            <person name="Read B."/>
            <person name="Zhang X."/>
            <person name="Sheath R.G."/>
        </authorList>
    </citation>
    <scope>NUCLEOTIDE SEQUENCE [LARGE SCALE GENOMIC DNA]</scope>
    <source>
        <strain evidence="2 3">PTRS2</strain>
    </source>
</reference>
<dbReference type="NCBIfam" id="TIGR04366">
    <property type="entry name" value="cupin_WbuC"/>
    <property type="match status" value="1"/>
</dbReference>
<dbReference type="EMBL" id="JBBLXS010000121">
    <property type="protein sequence ID" value="MEK0185460.1"/>
    <property type="molecule type" value="Genomic_DNA"/>
</dbReference>
<proteinExistence type="predicted"/>
<dbReference type="InterPro" id="IPR046058">
    <property type="entry name" value="WbuC_cupin"/>
</dbReference>
<name>A0ABU8YM07_9CYAN</name>
<evidence type="ECO:0000313" key="3">
    <source>
        <dbReference type="Proteomes" id="UP001384579"/>
    </source>
</evidence>
<dbReference type="InterPro" id="IPR011051">
    <property type="entry name" value="RmlC_Cupin_sf"/>
</dbReference>
<dbReference type="Pfam" id="PF19480">
    <property type="entry name" value="DUF6016"/>
    <property type="match status" value="1"/>
</dbReference>
<evidence type="ECO:0000259" key="1">
    <source>
        <dbReference type="Pfam" id="PF19480"/>
    </source>
</evidence>
<comment type="caution">
    <text evidence="2">The sequence shown here is derived from an EMBL/GenBank/DDBJ whole genome shotgun (WGS) entry which is preliminary data.</text>
</comment>